<sequence>MLTLAILLPLFASLALAVRPAWNETTARLIAMAASGLSLLMLVIVWMGFDTGTDAPAFQAVGELQWIPTLGVAWRVGVDGMALAISLMSGLLFLCALAWPADYKGRARQYYAWFLFLQGVSLGLFLTLDLLVFYVFFDLSLVGMYFLIGRWGHGDAEYAALKFFIYTLAGSLAILLAILGLVLANDTLTFDMRELIAAQPLQGVDIRSSLVLLGFLVGFAIKTPLVPFHTWLPLAHVEAPGPASAILAGVLLKMGTYGIVRIPFSMMRETFAAYALPLAIVAVVSILWGAIVALGQTNLKRRIAYTSVNHMGYTVLGIAAAGAAIGGDAARSLALNGAITEMVAHGLITGALFLMAGSFWQRTGTYELSAYGGLARVAPKLMIGFFLAAFASFGLPALAGFVAEFQIFAGTFAIYPWLAAIGLIGILITAALFLSMLQQIFFGELADQRQGFADLNRTEVGFLALLLALVVLIGIYPGWLLAMIETGSAFLPLQGTEG</sequence>
<name>A0A0F9UWE1_9ZZZZ</name>
<dbReference type="InterPro" id="IPR001750">
    <property type="entry name" value="ND/Mrp_TM"/>
</dbReference>
<dbReference type="Pfam" id="PF00361">
    <property type="entry name" value="Proton_antipo_M"/>
    <property type="match status" value="1"/>
</dbReference>
<feature type="transmembrane region" description="Helical" evidence="6">
    <location>
        <begin position="80"/>
        <end position="99"/>
    </location>
</feature>
<feature type="domain" description="NADH:quinone oxidoreductase/Mrp antiporter transmembrane" evidence="7">
    <location>
        <begin position="129"/>
        <end position="429"/>
    </location>
</feature>
<feature type="transmembrane region" description="Helical" evidence="6">
    <location>
        <begin position="27"/>
        <end position="49"/>
    </location>
</feature>
<evidence type="ECO:0000313" key="8">
    <source>
        <dbReference type="EMBL" id="KKN97340.1"/>
    </source>
</evidence>
<dbReference type="GO" id="GO:0048039">
    <property type="term" value="F:ubiquinone binding"/>
    <property type="evidence" value="ECO:0007669"/>
    <property type="project" value="TreeGrafter"/>
</dbReference>
<dbReference type="PANTHER" id="PTHR43507:SF1">
    <property type="entry name" value="NADH-UBIQUINONE OXIDOREDUCTASE CHAIN 4"/>
    <property type="match status" value="1"/>
</dbReference>
<evidence type="ECO:0000256" key="1">
    <source>
        <dbReference type="ARBA" id="ARBA00004141"/>
    </source>
</evidence>
<feature type="transmembrane region" description="Helical" evidence="6">
    <location>
        <begin position="311"/>
        <end position="330"/>
    </location>
</feature>
<dbReference type="PANTHER" id="PTHR43507">
    <property type="entry name" value="NADH-UBIQUINONE OXIDOREDUCTASE CHAIN 4"/>
    <property type="match status" value="1"/>
</dbReference>
<keyword evidence="3 6" id="KW-0812">Transmembrane</keyword>
<feature type="transmembrane region" description="Helical" evidence="6">
    <location>
        <begin position="381"/>
        <end position="403"/>
    </location>
</feature>
<dbReference type="GO" id="GO:0015990">
    <property type="term" value="P:electron transport coupled proton transport"/>
    <property type="evidence" value="ECO:0007669"/>
    <property type="project" value="TreeGrafter"/>
</dbReference>
<evidence type="ECO:0000256" key="3">
    <source>
        <dbReference type="ARBA" id="ARBA00022692"/>
    </source>
</evidence>
<feature type="transmembrane region" description="Helical" evidence="6">
    <location>
        <begin position="163"/>
        <end position="184"/>
    </location>
</feature>
<feature type="transmembrane region" description="Helical" evidence="6">
    <location>
        <begin position="111"/>
        <end position="137"/>
    </location>
</feature>
<organism evidence="8">
    <name type="scientific">marine sediment metagenome</name>
    <dbReference type="NCBI Taxonomy" id="412755"/>
    <lineage>
        <taxon>unclassified sequences</taxon>
        <taxon>metagenomes</taxon>
        <taxon>ecological metagenomes</taxon>
    </lineage>
</organism>
<keyword evidence="4 6" id="KW-1133">Transmembrane helix</keyword>
<dbReference type="GO" id="GO:0008137">
    <property type="term" value="F:NADH dehydrogenase (ubiquinone) activity"/>
    <property type="evidence" value="ECO:0007669"/>
    <property type="project" value="InterPro"/>
</dbReference>
<dbReference type="GO" id="GO:0003954">
    <property type="term" value="F:NADH dehydrogenase activity"/>
    <property type="evidence" value="ECO:0007669"/>
    <property type="project" value="TreeGrafter"/>
</dbReference>
<comment type="caution">
    <text evidence="8">The sequence shown here is derived from an EMBL/GenBank/DDBJ whole genome shotgun (WGS) entry which is preliminary data.</text>
</comment>
<comment type="subcellular location">
    <subcellularLocation>
        <location evidence="1">Membrane</location>
        <topology evidence="1">Multi-pass membrane protein</topology>
    </subcellularLocation>
</comment>
<proteinExistence type="inferred from homology"/>
<feature type="transmembrane region" description="Helical" evidence="6">
    <location>
        <begin position="272"/>
        <end position="291"/>
    </location>
</feature>
<dbReference type="PRINTS" id="PR01437">
    <property type="entry name" value="NUOXDRDTASE4"/>
</dbReference>
<feature type="transmembrane region" description="Helical" evidence="6">
    <location>
        <begin position="415"/>
        <end position="442"/>
    </location>
</feature>
<evidence type="ECO:0000256" key="2">
    <source>
        <dbReference type="ARBA" id="ARBA00009025"/>
    </source>
</evidence>
<reference evidence="8" key="1">
    <citation type="journal article" date="2015" name="Nature">
        <title>Complex archaea that bridge the gap between prokaryotes and eukaryotes.</title>
        <authorList>
            <person name="Spang A."/>
            <person name="Saw J.H."/>
            <person name="Jorgensen S.L."/>
            <person name="Zaremba-Niedzwiedzka K."/>
            <person name="Martijn J."/>
            <person name="Lind A.E."/>
            <person name="van Eijk R."/>
            <person name="Schleper C."/>
            <person name="Guy L."/>
            <person name="Ettema T.J."/>
        </authorList>
    </citation>
    <scope>NUCLEOTIDE SEQUENCE</scope>
</reference>
<dbReference type="InterPro" id="IPR003918">
    <property type="entry name" value="NADH_UbQ_OxRdtase"/>
</dbReference>
<feature type="transmembrane region" description="Helical" evidence="6">
    <location>
        <begin position="204"/>
        <end position="221"/>
    </location>
</feature>
<dbReference type="GO" id="GO:0042773">
    <property type="term" value="P:ATP synthesis coupled electron transport"/>
    <property type="evidence" value="ECO:0007669"/>
    <property type="project" value="InterPro"/>
</dbReference>
<gene>
    <name evidence="8" type="ORF">LCGC14_0157580</name>
</gene>
<dbReference type="InterPro" id="IPR010227">
    <property type="entry name" value="NADH_Q_OxRdtase_chainM/4"/>
</dbReference>
<feature type="transmembrane region" description="Helical" evidence="6">
    <location>
        <begin position="342"/>
        <end position="361"/>
    </location>
</feature>
<feature type="transmembrane region" description="Helical" evidence="6">
    <location>
        <begin position="462"/>
        <end position="484"/>
    </location>
</feature>
<dbReference type="EMBL" id="LAZR01000058">
    <property type="protein sequence ID" value="KKN97340.1"/>
    <property type="molecule type" value="Genomic_DNA"/>
</dbReference>
<dbReference type="GO" id="GO:0016020">
    <property type="term" value="C:membrane"/>
    <property type="evidence" value="ECO:0007669"/>
    <property type="project" value="UniProtKB-SubCell"/>
</dbReference>
<accession>A0A0F9UWE1</accession>
<dbReference type="AlphaFoldDB" id="A0A0F9UWE1"/>
<evidence type="ECO:0000256" key="4">
    <source>
        <dbReference type="ARBA" id="ARBA00022989"/>
    </source>
</evidence>
<evidence type="ECO:0000259" key="7">
    <source>
        <dbReference type="Pfam" id="PF00361"/>
    </source>
</evidence>
<keyword evidence="5 6" id="KW-0472">Membrane</keyword>
<dbReference type="NCBIfam" id="TIGR01972">
    <property type="entry name" value="NDH_I_M"/>
    <property type="match status" value="1"/>
</dbReference>
<protein>
    <recommendedName>
        <fullName evidence="7">NADH:quinone oxidoreductase/Mrp antiporter transmembrane domain-containing protein</fullName>
    </recommendedName>
</protein>
<evidence type="ECO:0000256" key="5">
    <source>
        <dbReference type="ARBA" id="ARBA00023136"/>
    </source>
</evidence>
<evidence type="ECO:0000256" key="6">
    <source>
        <dbReference type="SAM" id="Phobius"/>
    </source>
</evidence>
<comment type="similarity">
    <text evidence="2">Belongs to the complex I subunit 4 family.</text>
</comment>